<name>G4RL23_THETK</name>
<dbReference type="HOGENOM" id="CLU_579556_0_0_2"/>
<dbReference type="STRING" id="768679.TTX_1647"/>
<dbReference type="PaxDb" id="768679-TTX_1647"/>
<feature type="transmembrane region" description="Helical" evidence="1">
    <location>
        <begin position="85"/>
        <end position="106"/>
    </location>
</feature>
<keyword evidence="3" id="KW-1185">Reference proteome</keyword>
<gene>
    <name evidence="2" type="ordered locus">TTX_1647</name>
</gene>
<reference evidence="2 3" key="1">
    <citation type="journal article" date="2011" name="PLoS ONE">
        <title>The complete genome sequence of Thermoproteus tenax: a physiologically versatile member of the Crenarchaeota.</title>
        <authorList>
            <person name="Siebers B."/>
            <person name="Zaparty M."/>
            <person name="Raddatz G."/>
            <person name="Tjaden B."/>
            <person name="Albers S.V."/>
            <person name="Bell S.D."/>
            <person name="Blombach F."/>
            <person name="Kletzin A."/>
            <person name="Kyrpides N."/>
            <person name="Lanz C."/>
            <person name="Plagens A."/>
            <person name="Rampp M."/>
            <person name="Rosinus A."/>
            <person name="von Jan M."/>
            <person name="Makarova K.S."/>
            <person name="Klenk H.P."/>
            <person name="Schuster S.C."/>
            <person name="Hensel R."/>
        </authorList>
    </citation>
    <scope>NUCLEOTIDE SEQUENCE [LARGE SCALE GENOMIC DNA]</scope>
    <source>
        <strain evidence="3">ATCC 35583 / DSM 2078 / JCM 9277 / NBRC 100435 / Kra 1</strain>
    </source>
</reference>
<proteinExistence type="predicted"/>
<feature type="transmembrane region" description="Helical" evidence="1">
    <location>
        <begin position="42"/>
        <end position="73"/>
    </location>
</feature>
<organism evidence="2 3">
    <name type="scientific">Thermoproteus tenax (strain ATCC 35583 / DSM 2078 / JCM 9277 / NBRC 100435 / Kra 1)</name>
    <dbReference type="NCBI Taxonomy" id="768679"/>
    <lineage>
        <taxon>Archaea</taxon>
        <taxon>Thermoproteota</taxon>
        <taxon>Thermoprotei</taxon>
        <taxon>Thermoproteales</taxon>
        <taxon>Thermoproteaceae</taxon>
        <taxon>Thermoproteus</taxon>
    </lineage>
</organism>
<dbReference type="PATRIC" id="fig|768679.9.peg.1667"/>
<sequence>MRQRTLICPRWACPQCLSVSGYGRPQEKIFDEAFLFVSLKRIIIIIILLLIVLLLFKNILLIILIGFIILFLNRMKKFISIYREWARIRIEIFLISLGAFIISLLLRPNNVTARLLALLVEVVALSISPFYPSPSVALSLLGLAIETPTGGPLRVSLLIVASIMGYLLGSMFDRAEITKLNIGSLDIKDIIKKINNYNIIIKDRKNFYFVSRGNRGRRDFDGPILVWLPKENLSYSCRSLNCLPTSLRLATAEETLGEDLYLLFPELKEIKSPLVVYAERSIGRSLLRYSSKVYVLSNGQANITVNISEIPLEKKIKIIIDILEYFYGIKDKEMPGLLYDFFTTGRAAFDNPNMSIFFDLIRGLDRWSDVPEIVELGQDPRSVLAAFALYIKYGGMVVTSSGGIFELLRRNDVRVVLVTNRKYDKASSFIVLAPVPAPELAGPFSKFVDKLSDGEYVGIVEGVPVHGFLKE</sequence>
<dbReference type="KEGG" id="ttn:TTX_1647"/>
<evidence type="ECO:0000256" key="1">
    <source>
        <dbReference type="SAM" id="Phobius"/>
    </source>
</evidence>
<evidence type="ECO:0000313" key="2">
    <source>
        <dbReference type="EMBL" id="CCC82268.1"/>
    </source>
</evidence>
<protein>
    <submittedName>
        <fullName evidence="2">Membrane protein</fullName>
    </submittedName>
</protein>
<dbReference type="Proteomes" id="UP000002654">
    <property type="component" value="Chromosome"/>
</dbReference>
<feature type="transmembrane region" description="Helical" evidence="1">
    <location>
        <begin position="151"/>
        <end position="169"/>
    </location>
</feature>
<dbReference type="EMBL" id="FN869859">
    <property type="protein sequence ID" value="CCC82268.1"/>
    <property type="molecule type" value="Genomic_DNA"/>
</dbReference>
<dbReference type="eggNOG" id="arCOG05672">
    <property type="taxonomic scope" value="Archaea"/>
</dbReference>
<keyword evidence="1" id="KW-0812">Transmembrane</keyword>
<keyword evidence="1" id="KW-1133">Transmembrane helix</keyword>
<evidence type="ECO:0000313" key="3">
    <source>
        <dbReference type="Proteomes" id="UP000002654"/>
    </source>
</evidence>
<accession>G4RL23</accession>
<keyword evidence="1" id="KW-0472">Membrane</keyword>
<dbReference type="AlphaFoldDB" id="G4RL23"/>